<feature type="transmembrane region" description="Helical" evidence="1">
    <location>
        <begin position="36"/>
        <end position="58"/>
    </location>
</feature>
<feature type="signal peptide" evidence="2">
    <location>
        <begin position="1"/>
        <end position="26"/>
    </location>
</feature>
<evidence type="ECO:0000313" key="3">
    <source>
        <dbReference type="EMBL" id="BAO19034.1"/>
    </source>
</evidence>
<feature type="chain" id="PRO_5004743099" evidence="2">
    <location>
        <begin position="27"/>
        <end position="83"/>
    </location>
</feature>
<keyword evidence="2" id="KW-0732">Signal</keyword>
<keyword evidence="3" id="KW-0614">Plasmid</keyword>
<dbReference type="EMBL" id="AB853026">
    <property type="protein sequence ID" value="BAO19034.1"/>
    <property type="molecule type" value="Genomic_DNA"/>
</dbReference>
<keyword evidence="1" id="KW-0472">Membrane</keyword>
<sequence length="83" mass="8221">MKKSKLVALAAIAAASFGLTAGPAHAEGCLKGAVVGAAVGHVAGHHAVLGAIAGCAINHHMAKVKRQRAADAAAYRQNARTEG</sequence>
<name>V5YP50_9BURK</name>
<evidence type="ECO:0000256" key="2">
    <source>
        <dbReference type="SAM" id="SignalP"/>
    </source>
</evidence>
<protein>
    <submittedName>
        <fullName evidence="3">Glycine zipper 2TM domain protein</fullName>
    </submittedName>
</protein>
<keyword evidence="1" id="KW-0812">Transmembrane</keyword>
<evidence type="ECO:0000256" key="1">
    <source>
        <dbReference type="SAM" id="Phobius"/>
    </source>
</evidence>
<reference evidence="3" key="2">
    <citation type="submission" date="2024-06" db="EMBL/GenBank/DDBJ databases">
        <authorList>
            <person name="Sakai Y."/>
            <person name="Fujii T."/>
        </authorList>
    </citation>
    <scope>NUCLEOTIDE SEQUENCE</scope>
    <source>
        <strain evidence="3">M701</strain>
        <plasmid evidence="3">pM7012</plasmid>
    </source>
</reference>
<dbReference type="RefSeq" id="WP_023842577.1">
    <property type="nucleotide sequence ID" value="NC_022995.1"/>
</dbReference>
<reference evidence="3" key="1">
    <citation type="journal article" date="2014" name="Microbiology">
        <title>A 2,4-dichlorophenoxyacetic acid degradation plasmid pM7012 discloses distribution of an unclassified megaplasmid group across bacterial species.</title>
        <authorList>
            <person name="Sakai Y."/>
            <person name="Ogawa N."/>
            <person name="Shimomura Y."/>
            <person name="Fujii T."/>
        </authorList>
    </citation>
    <scope>NUCLEOTIDE SEQUENCE</scope>
    <source>
        <strain evidence="3">M701</strain>
    </source>
</reference>
<keyword evidence="1" id="KW-1133">Transmembrane helix</keyword>
<geneLocation type="plasmid" evidence="3">
    <name>pM7012</name>
</geneLocation>
<accession>V5YP50</accession>
<dbReference type="AlphaFoldDB" id="V5YP50"/>
<organism evidence="3">
    <name type="scientific">Burkholderia sp. M701</name>
    <dbReference type="NCBI Taxonomy" id="326454"/>
    <lineage>
        <taxon>Bacteria</taxon>
        <taxon>Pseudomonadati</taxon>
        <taxon>Pseudomonadota</taxon>
        <taxon>Betaproteobacteria</taxon>
        <taxon>Burkholderiales</taxon>
        <taxon>Burkholderiaceae</taxon>
        <taxon>Burkholderia</taxon>
    </lineage>
</organism>
<proteinExistence type="predicted"/>